<evidence type="ECO:0000256" key="1">
    <source>
        <dbReference type="ARBA" id="ARBA00022490"/>
    </source>
</evidence>
<dbReference type="GO" id="GO:0005737">
    <property type="term" value="C:cytoplasm"/>
    <property type="evidence" value="ECO:0007669"/>
    <property type="project" value="UniProtKB-SubCell"/>
</dbReference>
<dbReference type="GO" id="GO:0003887">
    <property type="term" value="F:DNA-directed DNA polymerase activity"/>
    <property type="evidence" value="ECO:0007669"/>
    <property type="project" value="UniProtKB-UniRule"/>
</dbReference>
<comment type="caution">
    <text evidence="12">The sequence shown here is derived from an EMBL/GenBank/DDBJ whole genome shotgun (WGS) entry which is preliminary data.</text>
</comment>
<dbReference type="Pfam" id="PF14579">
    <property type="entry name" value="HHH_6"/>
    <property type="match status" value="1"/>
</dbReference>
<keyword evidence="3 9" id="KW-0548">Nucleotidyltransferase</keyword>
<accession>K0YE98</accession>
<evidence type="ECO:0000256" key="5">
    <source>
        <dbReference type="ARBA" id="ARBA00022763"/>
    </source>
</evidence>
<dbReference type="Pfam" id="PF02811">
    <property type="entry name" value="PHP"/>
    <property type="match status" value="1"/>
</dbReference>
<comment type="subcellular location">
    <subcellularLocation>
        <location evidence="9">Cytoplasm</location>
    </subcellularLocation>
</comment>
<dbReference type="STRING" id="29321.AAV33_07445"/>
<evidence type="ECO:0000256" key="3">
    <source>
        <dbReference type="ARBA" id="ARBA00022695"/>
    </source>
</evidence>
<evidence type="ECO:0000256" key="2">
    <source>
        <dbReference type="ARBA" id="ARBA00022679"/>
    </source>
</evidence>
<name>K0YE98_9CORY</name>
<dbReference type="SMART" id="SM00481">
    <property type="entry name" value="POLIIIAc"/>
    <property type="match status" value="1"/>
</dbReference>
<dbReference type="PANTHER" id="PTHR32294:SF4">
    <property type="entry name" value="ERROR-PRONE DNA POLYMERASE"/>
    <property type="match status" value="1"/>
</dbReference>
<dbReference type="GO" id="GO:0006260">
    <property type="term" value="P:DNA replication"/>
    <property type="evidence" value="ECO:0007669"/>
    <property type="project" value="UniProtKB-KW"/>
</dbReference>
<keyword evidence="1 9" id="KW-0963">Cytoplasm</keyword>
<dbReference type="InterPro" id="IPR004805">
    <property type="entry name" value="DnaE2/DnaE/PolC"/>
</dbReference>
<dbReference type="PATRIC" id="fig|883169.3.peg.1159"/>
<dbReference type="OrthoDB" id="9803237at2"/>
<dbReference type="SUPFAM" id="SSF160975">
    <property type="entry name" value="AF1531-like"/>
    <property type="match status" value="1"/>
</dbReference>
<reference evidence="12 13" key="1">
    <citation type="submission" date="2012-08" db="EMBL/GenBank/DDBJ databases">
        <title>The Genome Sequence of Turicella otitidis ATCC 51513.</title>
        <authorList>
            <consortium name="The Broad Institute Genome Sequencing Platform"/>
            <person name="Earl A."/>
            <person name="Ward D."/>
            <person name="Feldgarden M."/>
            <person name="Gevers D."/>
            <person name="Huys G."/>
            <person name="Walker B."/>
            <person name="Young S.K."/>
            <person name="Zeng Q."/>
            <person name="Gargeya S."/>
            <person name="Fitzgerald M."/>
            <person name="Haas B."/>
            <person name="Abouelleil A."/>
            <person name="Alvarado L."/>
            <person name="Arachchi H.M."/>
            <person name="Berlin A.M."/>
            <person name="Chapman S.B."/>
            <person name="Goldberg J."/>
            <person name="Griggs A."/>
            <person name="Gujja S."/>
            <person name="Hansen M."/>
            <person name="Howarth C."/>
            <person name="Imamovic A."/>
            <person name="Larimer J."/>
            <person name="McCowen C."/>
            <person name="Montmayeur A."/>
            <person name="Murphy C."/>
            <person name="Neiman D."/>
            <person name="Pearson M."/>
            <person name="Priest M."/>
            <person name="Roberts A."/>
            <person name="Saif S."/>
            <person name="Shea T."/>
            <person name="Sisk P."/>
            <person name="Sykes S."/>
            <person name="Wortman J."/>
            <person name="Nusbaum C."/>
            <person name="Birren B."/>
        </authorList>
    </citation>
    <scope>NUCLEOTIDE SEQUENCE [LARGE SCALE GENOMIC DNA]</scope>
    <source>
        <strain evidence="12 13">ATCC 51513</strain>
    </source>
</reference>
<feature type="domain" description="Polymerase/histidinol phosphatase N-terminal" evidence="11">
    <location>
        <begin position="52"/>
        <end position="119"/>
    </location>
</feature>
<dbReference type="InterPro" id="IPR003141">
    <property type="entry name" value="Pol/His_phosphatase_N"/>
</dbReference>
<comment type="function">
    <text evidence="9">DNA polymerase involved in damage-induced mutagenesis and translesion synthesis (TLS). It is not the major replicative DNA polymerase.</text>
</comment>
<dbReference type="Pfam" id="PF07733">
    <property type="entry name" value="DNA_pol3_alpha"/>
    <property type="match status" value="2"/>
</dbReference>
<dbReference type="RefSeq" id="WP_004601092.1">
    <property type="nucleotide sequence ID" value="NZ_JH815194.1"/>
</dbReference>
<dbReference type="eggNOG" id="COG0587">
    <property type="taxonomic scope" value="Bacteria"/>
</dbReference>
<dbReference type="InterPro" id="IPR023073">
    <property type="entry name" value="DnaE2"/>
</dbReference>
<keyword evidence="13" id="KW-1185">Reference proteome</keyword>
<evidence type="ECO:0000256" key="7">
    <source>
        <dbReference type="ARBA" id="ARBA00023204"/>
    </source>
</evidence>
<dbReference type="HAMAP" id="MF_01902">
    <property type="entry name" value="DNApol_error_prone"/>
    <property type="match status" value="1"/>
</dbReference>
<keyword evidence="4 9" id="KW-0235">DNA replication</keyword>
<dbReference type="GO" id="GO:0006281">
    <property type="term" value="P:DNA repair"/>
    <property type="evidence" value="ECO:0007669"/>
    <property type="project" value="UniProtKB-UniRule"/>
</dbReference>
<comment type="catalytic activity">
    <reaction evidence="8 9">
        <text>DNA(n) + a 2'-deoxyribonucleoside 5'-triphosphate = DNA(n+1) + diphosphate</text>
        <dbReference type="Rhea" id="RHEA:22508"/>
        <dbReference type="Rhea" id="RHEA-COMP:17339"/>
        <dbReference type="Rhea" id="RHEA-COMP:17340"/>
        <dbReference type="ChEBI" id="CHEBI:33019"/>
        <dbReference type="ChEBI" id="CHEBI:61560"/>
        <dbReference type="ChEBI" id="CHEBI:173112"/>
        <dbReference type="EC" id="2.7.7.7"/>
    </reaction>
</comment>
<keyword evidence="7 9" id="KW-0234">DNA repair</keyword>
<evidence type="ECO:0000313" key="13">
    <source>
        <dbReference type="Proteomes" id="UP000006078"/>
    </source>
</evidence>
<evidence type="ECO:0000256" key="4">
    <source>
        <dbReference type="ARBA" id="ARBA00022705"/>
    </source>
</evidence>
<dbReference type="NCBIfam" id="NF004225">
    <property type="entry name" value="PRK05672.1"/>
    <property type="match status" value="1"/>
</dbReference>
<dbReference type="InterPro" id="IPR004013">
    <property type="entry name" value="PHP_dom"/>
</dbReference>
<sequence>MRFNGGERLSWSRIERILSGRPGPELVPAGEPERERGEEPARAARPGRVPFAELHAASSYHFFRGASSPRALVERARALGLAALGVLDRDGFYGVAEFAEAAAEEGLPTVVGAEITLPADAASGAECPTEGTGAAGAGAPGAAETIVLPVLCRGPEGYRRLSHLVSDAHMATGHKDRVRYPPLGEIGGALGGECLVIAGEAWAARPDGFLELVDAFGPENVVAEYPAEMLPGDADARALVARAAAEASGRAGSPLRGILSARPVAATRDRARLAGVKRALGGRQSLGEARPRAHPVGGTWLRSGEQLQRLAPGFEGEIAETVRLAAECAFTLDLVAPELPPAEVPAGHTEASWLRHLTLERAPGRYAGRPDSLLEAALRQADRELDVIENLGFPGYFLIVEEIVSFCKQSNILCQGRGSAANSVVCFCLGITNAEPVSSGLLFERFLSPERDGPPDIDLDIEATRREEVIQHVFQRYGRERAGQVAAVITYRTKGAVRDAARALGYPAGSADAWSKGLAETPEQVAAIAGQLAGQPRHLSIHSGGMVICDRPLADVVPTEWARKDNRSVLQWDKDACAAVGLVKFDLLGLGMLEALHHMIDEVRATTGETVNLWELDTGEKEVYRMLAVGDAVGVFQVESRAQLQTLPRLKPERFFDLVVEVALIRPGPIQGGSVHPYLRRKNGLEEPSVDHPVLHKALDKTLGIPLFQEQLMQIAVDAAGFSGAEADALRRAMGQKRSPERMAALKDRFLRGLEETNGIRGEVAENLWQKIVAFAAYGFPESHAQSFASIVFFSAWFKLHHPAEFCAGLLQAQPMGFYSPQSLIHDARRHGVEVRGVDVRYSKVESFAPEPGALRLGLGLIGGLGKKAAGRIVAAREDGEFASLADLSRRAGLTVPQAEALARAGALEGLGLSRRAALWEAGVAATERPGMLPGLTQSPAPALPGMSPFELTVADIAATGVSPDIHPMEHVRAALDRAGVVPADRLLAERDGKRIRVAGVVTHRQRPATASGVVFFGLEDETGLINVTVTPGLWRRHRTVARTARALVVRGLIRNANGVANLSADLIEALPVGELLSAGSRDFR</sequence>
<evidence type="ECO:0000256" key="6">
    <source>
        <dbReference type="ARBA" id="ARBA00022932"/>
    </source>
</evidence>
<dbReference type="Gene3D" id="1.10.150.870">
    <property type="match status" value="1"/>
</dbReference>
<gene>
    <name evidence="9" type="primary">dnaE2</name>
    <name evidence="12" type="ORF">HMPREF9719_01202</name>
</gene>
<dbReference type="Gene3D" id="3.20.20.140">
    <property type="entry name" value="Metal-dependent hydrolases"/>
    <property type="match status" value="1"/>
</dbReference>
<feature type="compositionally biased region" description="Basic and acidic residues" evidence="10">
    <location>
        <begin position="31"/>
        <end position="42"/>
    </location>
</feature>
<dbReference type="GO" id="GO:0008408">
    <property type="term" value="F:3'-5' exonuclease activity"/>
    <property type="evidence" value="ECO:0007669"/>
    <property type="project" value="InterPro"/>
</dbReference>
<dbReference type="InterPro" id="IPR011708">
    <property type="entry name" value="DNA_pol3_alpha_NTPase_dom"/>
</dbReference>
<evidence type="ECO:0000256" key="10">
    <source>
        <dbReference type="SAM" id="MobiDB-lite"/>
    </source>
</evidence>
<evidence type="ECO:0000313" key="12">
    <source>
        <dbReference type="EMBL" id="EJZ81862.1"/>
    </source>
</evidence>
<dbReference type="AlphaFoldDB" id="K0YE98"/>
<dbReference type="InterPro" id="IPR029460">
    <property type="entry name" value="DNAPol_HHH"/>
</dbReference>
<keyword evidence="2 9" id="KW-0808">Transferase</keyword>
<dbReference type="Pfam" id="PF17657">
    <property type="entry name" value="DNA_pol3_finger"/>
    <property type="match status" value="1"/>
</dbReference>
<evidence type="ECO:0000256" key="9">
    <source>
        <dbReference type="HAMAP-Rule" id="MF_01902"/>
    </source>
</evidence>
<dbReference type="EMBL" id="AHAE01000055">
    <property type="protein sequence ID" value="EJZ81862.1"/>
    <property type="molecule type" value="Genomic_DNA"/>
</dbReference>
<keyword evidence="5 9" id="KW-0227">DNA damage</keyword>
<feature type="region of interest" description="Disordered" evidence="10">
    <location>
        <begin position="22"/>
        <end position="47"/>
    </location>
</feature>
<dbReference type="CDD" id="cd07431">
    <property type="entry name" value="PHP_PolIIIA"/>
    <property type="match status" value="1"/>
</dbReference>
<organism evidence="12 13">
    <name type="scientific">Corynebacterium otitidis ATCC 51513</name>
    <dbReference type="NCBI Taxonomy" id="883169"/>
    <lineage>
        <taxon>Bacteria</taxon>
        <taxon>Bacillati</taxon>
        <taxon>Actinomycetota</taxon>
        <taxon>Actinomycetes</taxon>
        <taxon>Mycobacteriales</taxon>
        <taxon>Corynebacteriaceae</taxon>
        <taxon>Corynebacterium</taxon>
    </lineage>
</organism>
<evidence type="ECO:0000259" key="11">
    <source>
        <dbReference type="SMART" id="SM00481"/>
    </source>
</evidence>
<protein>
    <recommendedName>
        <fullName evidence="9">Error-prone DNA polymerase</fullName>
        <ecNumber evidence="9">2.7.7.7</ecNumber>
    </recommendedName>
</protein>
<dbReference type="HOGENOM" id="CLU_001600_4_0_11"/>
<keyword evidence="6 9" id="KW-0239">DNA-directed DNA polymerase</keyword>
<dbReference type="Proteomes" id="UP000006078">
    <property type="component" value="Unassembled WGS sequence"/>
</dbReference>
<dbReference type="InterPro" id="IPR040982">
    <property type="entry name" value="DNA_pol3_finger"/>
</dbReference>
<evidence type="ECO:0000256" key="8">
    <source>
        <dbReference type="ARBA" id="ARBA00049244"/>
    </source>
</evidence>
<dbReference type="CDD" id="cd04485">
    <property type="entry name" value="DnaE_OBF"/>
    <property type="match status" value="1"/>
</dbReference>
<dbReference type="EC" id="2.7.7.7" evidence="9"/>
<comment type="similarity">
    <text evidence="9">Belongs to the DNA polymerase type-C family. DnaE2 subfamily.</text>
</comment>
<proteinExistence type="inferred from homology"/>
<dbReference type="PANTHER" id="PTHR32294">
    <property type="entry name" value="DNA POLYMERASE III SUBUNIT ALPHA"/>
    <property type="match status" value="1"/>
</dbReference>